<accession>A0AAD6VSP2</accession>
<keyword evidence="3" id="KW-1185">Reference proteome</keyword>
<gene>
    <name evidence="2" type="ORF">GGX14DRAFT_313886</name>
</gene>
<proteinExistence type="predicted"/>
<dbReference type="EMBL" id="JARJCW010000008">
    <property type="protein sequence ID" value="KAJ7221540.1"/>
    <property type="molecule type" value="Genomic_DNA"/>
</dbReference>
<dbReference type="PANTHER" id="PTHR21310">
    <property type="entry name" value="AMINOGLYCOSIDE PHOSPHOTRANSFERASE-RELATED-RELATED"/>
    <property type="match status" value="1"/>
</dbReference>
<feature type="domain" description="Aminoglycoside phosphotransferase" evidence="1">
    <location>
        <begin position="2"/>
        <end position="178"/>
    </location>
</feature>
<dbReference type="Proteomes" id="UP001219525">
    <property type="component" value="Unassembled WGS sequence"/>
</dbReference>
<feature type="non-terminal residue" evidence="2">
    <location>
        <position position="182"/>
    </location>
</feature>
<dbReference type="PANTHER" id="PTHR21310:SF13">
    <property type="entry name" value="AMINOGLYCOSIDE PHOSPHOTRANSFERASE DOMAIN-CONTAINING PROTEIN"/>
    <property type="match status" value="1"/>
</dbReference>
<dbReference type="AlphaFoldDB" id="A0AAD6VSP2"/>
<organism evidence="2 3">
    <name type="scientific">Mycena pura</name>
    <dbReference type="NCBI Taxonomy" id="153505"/>
    <lineage>
        <taxon>Eukaryota</taxon>
        <taxon>Fungi</taxon>
        <taxon>Dikarya</taxon>
        <taxon>Basidiomycota</taxon>
        <taxon>Agaricomycotina</taxon>
        <taxon>Agaricomycetes</taxon>
        <taxon>Agaricomycetidae</taxon>
        <taxon>Agaricales</taxon>
        <taxon>Marasmiineae</taxon>
        <taxon>Mycenaceae</taxon>
        <taxon>Mycena</taxon>
    </lineage>
</organism>
<dbReference type="InterPro" id="IPR051678">
    <property type="entry name" value="AGP_Transferase"/>
</dbReference>
<comment type="caution">
    <text evidence="2">The sequence shown here is derived from an EMBL/GenBank/DDBJ whole genome shotgun (WGS) entry which is preliminary data.</text>
</comment>
<dbReference type="SUPFAM" id="SSF56112">
    <property type="entry name" value="Protein kinase-like (PK-like)"/>
    <property type="match status" value="1"/>
</dbReference>
<evidence type="ECO:0000259" key="1">
    <source>
        <dbReference type="Pfam" id="PF01636"/>
    </source>
</evidence>
<reference evidence="2" key="1">
    <citation type="submission" date="2023-03" db="EMBL/GenBank/DDBJ databases">
        <title>Massive genome expansion in bonnet fungi (Mycena s.s.) driven by repeated elements and novel gene families across ecological guilds.</title>
        <authorList>
            <consortium name="Lawrence Berkeley National Laboratory"/>
            <person name="Harder C.B."/>
            <person name="Miyauchi S."/>
            <person name="Viragh M."/>
            <person name="Kuo A."/>
            <person name="Thoen E."/>
            <person name="Andreopoulos B."/>
            <person name="Lu D."/>
            <person name="Skrede I."/>
            <person name="Drula E."/>
            <person name="Henrissat B."/>
            <person name="Morin E."/>
            <person name="Kohler A."/>
            <person name="Barry K."/>
            <person name="LaButti K."/>
            <person name="Morin E."/>
            <person name="Salamov A."/>
            <person name="Lipzen A."/>
            <person name="Mereny Z."/>
            <person name="Hegedus B."/>
            <person name="Baldrian P."/>
            <person name="Stursova M."/>
            <person name="Weitz H."/>
            <person name="Taylor A."/>
            <person name="Grigoriev I.V."/>
            <person name="Nagy L.G."/>
            <person name="Martin F."/>
            <person name="Kauserud H."/>
        </authorList>
    </citation>
    <scope>NUCLEOTIDE SEQUENCE</scope>
    <source>
        <strain evidence="2">9144</strain>
    </source>
</reference>
<dbReference type="Gene3D" id="3.90.1200.10">
    <property type="match status" value="1"/>
</dbReference>
<evidence type="ECO:0000313" key="2">
    <source>
        <dbReference type="EMBL" id="KAJ7221540.1"/>
    </source>
</evidence>
<dbReference type="InterPro" id="IPR002575">
    <property type="entry name" value="Aminoglycoside_PTrfase"/>
</dbReference>
<dbReference type="Pfam" id="PF01636">
    <property type="entry name" value="APH"/>
    <property type="match status" value="1"/>
</dbReference>
<evidence type="ECO:0000313" key="3">
    <source>
        <dbReference type="Proteomes" id="UP001219525"/>
    </source>
</evidence>
<feature type="non-terminal residue" evidence="2">
    <location>
        <position position="1"/>
    </location>
</feature>
<name>A0AAD6VSP2_9AGAR</name>
<protein>
    <recommendedName>
        <fullName evidence="1">Aminoglycoside phosphotransferase domain-containing protein</fullName>
    </recommendedName>
</protein>
<dbReference type="InterPro" id="IPR011009">
    <property type="entry name" value="Kinase-like_dom_sf"/>
</dbReference>
<sequence>FEQIPGRTLERMWPNMSESQRETVVRTLAGYVNELLQTRFSSIGSLYASDDGTDVGPMIPICNPWCFRTDATLDSGPWATEKEYLLGCIEREVQWISGHPEDLYSTWSCDSNSDLVEQYKTLFKKLSTRIETMDYLLPGSGPFVLRHPDFNPSNIMVEEHDPSVITAVIDWECANTAPSWAV</sequence>